<feature type="region of interest" description="Disordered" evidence="1">
    <location>
        <begin position="46"/>
        <end position="74"/>
    </location>
</feature>
<evidence type="ECO:0000313" key="2">
    <source>
        <dbReference type="EMBL" id="MFI2473901.1"/>
    </source>
</evidence>
<dbReference type="Proteomes" id="UP001611415">
    <property type="component" value="Unassembled WGS sequence"/>
</dbReference>
<organism evidence="2 3">
    <name type="scientific">Nocardia xishanensis</name>
    <dbReference type="NCBI Taxonomy" id="238964"/>
    <lineage>
        <taxon>Bacteria</taxon>
        <taxon>Bacillati</taxon>
        <taxon>Actinomycetota</taxon>
        <taxon>Actinomycetes</taxon>
        <taxon>Mycobacteriales</taxon>
        <taxon>Nocardiaceae</taxon>
        <taxon>Nocardia</taxon>
    </lineage>
</organism>
<dbReference type="EMBL" id="JBIRYO010000006">
    <property type="protein sequence ID" value="MFI2473901.1"/>
    <property type="molecule type" value="Genomic_DNA"/>
</dbReference>
<proteinExistence type="predicted"/>
<keyword evidence="3" id="KW-1185">Reference proteome</keyword>
<dbReference type="RefSeq" id="WP_397092516.1">
    <property type="nucleotide sequence ID" value="NZ_JBIRYO010000006.1"/>
</dbReference>
<name>A0ABW7WYG3_9NOCA</name>
<reference evidence="2 3" key="1">
    <citation type="submission" date="2024-10" db="EMBL/GenBank/DDBJ databases">
        <title>The Natural Products Discovery Center: Release of the First 8490 Sequenced Strains for Exploring Actinobacteria Biosynthetic Diversity.</title>
        <authorList>
            <person name="Kalkreuter E."/>
            <person name="Kautsar S.A."/>
            <person name="Yang D."/>
            <person name="Bader C.D."/>
            <person name="Teijaro C.N."/>
            <person name="Fluegel L."/>
            <person name="Davis C.M."/>
            <person name="Simpson J.R."/>
            <person name="Lauterbach L."/>
            <person name="Steele A.D."/>
            <person name="Gui C."/>
            <person name="Meng S."/>
            <person name="Li G."/>
            <person name="Viehrig K."/>
            <person name="Ye F."/>
            <person name="Su P."/>
            <person name="Kiefer A.F."/>
            <person name="Nichols A."/>
            <person name="Cepeda A.J."/>
            <person name="Yan W."/>
            <person name="Fan B."/>
            <person name="Jiang Y."/>
            <person name="Adhikari A."/>
            <person name="Zheng C.-J."/>
            <person name="Schuster L."/>
            <person name="Cowan T.M."/>
            <person name="Smanski M.J."/>
            <person name="Chevrette M.G."/>
            <person name="De Carvalho L.P.S."/>
            <person name="Shen B."/>
        </authorList>
    </citation>
    <scope>NUCLEOTIDE SEQUENCE [LARGE SCALE GENOMIC DNA]</scope>
    <source>
        <strain evidence="2 3">NPDC019275</strain>
    </source>
</reference>
<gene>
    <name evidence="2" type="ORF">ACH49W_11035</name>
</gene>
<evidence type="ECO:0000313" key="3">
    <source>
        <dbReference type="Proteomes" id="UP001611415"/>
    </source>
</evidence>
<comment type="caution">
    <text evidence="2">The sequence shown here is derived from an EMBL/GenBank/DDBJ whole genome shotgun (WGS) entry which is preliminary data.</text>
</comment>
<evidence type="ECO:0000256" key="1">
    <source>
        <dbReference type="SAM" id="MobiDB-lite"/>
    </source>
</evidence>
<protein>
    <submittedName>
        <fullName evidence="2">Uncharacterized protein</fullName>
    </submittedName>
</protein>
<sequence length="74" mass="8141">MGSYRTALDRNVAFGIRIGRDDLAACMLDLAADTRTIHRHVNVASRRARQPGVRPSGQGERSRCRPHISGAADR</sequence>
<accession>A0ABW7WYG3</accession>